<evidence type="ECO:0000259" key="9">
    <source>
        <dbReference type="PROSITE" id="PS50850"/>
    </source>
</evidence>
<comment type="caution">
    <text evidence="10">The sequence shown here is derived from an EMBL/GenBank/DDBJ whole genome shotgun (WGS) entry which is preliminary data.</text>
</comment>
<dbReference type="NCBIfam" id="TIGR00711">
    <property type="entry name" value="efflux_EmrB"/>
    <property type="match status" value="1"/>
</dbReference>
<feature type="transmembrane region" description="Helical" evidence="8">
    <location>
        <begin position="282"/>
        <end position="306"/>
    </location>
</feature>
<evidence type="ECO:0000256" key="8">
    <source>
        <dbReference type="SAM" id="Phobius"/>
    </source>
</evidence>
<feature type="transmembrane region" description="Helical" evidence="8">
    <location>
        <begin position="150"/>
        <end position="170"/>
    </location>
</feature>
<dbReference type="PROSITE" id="PS50850">
    <property type="entry name" value="MFS"/>
    <property type="match status" value="1"/>
</dbReference>
<feature type="transmembrane region" description="Helical" evidence="8">
    <location>
        <begin position="215"/>
        <end position="235"/>
    </location>
</feature>
<keyword evidence="3" id="KW-0813">Transport</keyword>
<dbReference type="InterPro" id="IPR011701">
    <property type="entry name" value="MFS"/>
</dbReference>
<dbReference type="PANTHER" id="PTHR42718:SF9">
    <property type="entry name" value="MAJOR FACILITATOR SUPERFAMILY MULTIDRUG TRANSPORTER MFSC"/>
    <property type="match status" value="1"/>
</dbReference>
<keyword evidence="4" id="KW-1003">Cell membrane</keyword>
<name>A0ABU1JPM3_9PROT</name>
<comment type="similarity">
    <text evidence="2">Belongs to the major facilitator superfamily. EmrB family.</text>
</comment>
<feature type="transmembrane region" description="Helical" evidence="8">
    <location>
        <begin position="88"/>
        <end position="107"/>
    </location>
</feature>
<keyword evidence="7 8" id="KW-0472">Membrane</keyword>
<gene>
    <name evidence="10" type="ORF">E9232_003092</name>
</gene>
<evidence type="ECO:0000313" key="10">
    <source>
        <dbReference type="EMBL" id="MDR6290566.1"/>
    </source>
</evidence>
<dbReference type="InterPro" id="IPR020846">
    <property type="entry name" value="MFS_dom"/>
</dbReference>
<dbReference type="PANTHER" id="PTHR42718">
    <property type="entry name" value="MAJOR FACILITATOR SUPERFAMILY MULTIDRUG TRANSPORTER MFSC"/>
    <property type="match status" value="1"/>
</dbReference>
<feature type="transmembrane region" description="Helical" evidence="8">
    <location>
        <begin position="412"/>
        <end position="433"/>
    </location>
</feature>
<evidence type="ECO:0000313" key="11">
    <source>
        <dbReference type="Proteomes" id="UP001262410"/>
    </source>
</evidence>
<feature type="transmembrane region" description="Helical" evidence="8">
    <location>
        <begin position="345"/>
        <end position="363"/>
    </location>
</feature>
<dbReference type="InterPro" id="IPR036259">
    <property type="entry name" value="MFS_trans_sf"/>
</dbReference>
<evidence type="ECO:0000256" key="5">
    <source>
        <dbReference type="ARBA" id="ARBA00022692"/>
    </source>
</evidence>
<evidence type="ECO:0000256" key="6">
    <source>
        <dbReference type="ARBA" id="ARBA00022989"/>
    </source>
</evidence>
<proteinExistence type="inferred from homology"/>
<feature type="transmembrane region" description="Helical" evidence="8">
    <location>
        <begin position="176"/>
        <end position="195"/>
    </location>
</feature>
<dbReference type="Pfam" id="PF07690">
    <property type="entry name" value="MFS_1"/>
    <property type="match status" value="1"/>
</dbReference>
<dbReference type="Proteomes" id="UP001262410">
    <property type="component" value="Unassembled WGS sequence"/>
</dbReference>
<dbReference type="InterPro" id="IPR004638">
    <property type="entry name" value="EmrB-like"/>
</dbReference>
<organism evidence="10 11">
    <name type="scientific">Inquilinus ginsengisoli</name>
    <dbReference type="NCBI Taxonomy" id="363840"/>
    <lineage>
        <taxon>Bacteria</taxon>
        <taxon>Pseudomonadati</taxon>
        <taxon>Pseudomonadota</taxon>
        <taxon>Alphaproteobacteria</taxon>
        <taxon>Rhodospirillales</taxon>
        <taxon>Rhodospirillaceae</taxon>
        <taxon>Inquilinus</taxon>
    </lineage>
</organism>
<feature type="transmembrane region" description="Helical" evidence="8">
    <location>
        <begin position="113"/>
        <end position="138"/>
    </location>
</feature>
<feature type="domain" description="Major facilitator superfamily (MFS) profile" evidence="9">
    <location>
        <begin position="22"/>
        <end position="476"/>
    </location>
</feature>
<feature type="transmembrane region" description="Helical" evidence="8">
    <location>
        <begin position="57"/>
        <end position="76"/>
    </location>
</feature>
<feature type="transmembrane region" description="Helical" evidence="8">
    <location>
        <begin position="445"/>
        <end position="469"/>
    </location>
</feature>
<dbReference type="SUPFAM" id="SSF103473">
    <property type="entry name" value="MFS general substrate transporter"/>
    <property type="match status" value="1"/>
</dbReference>
<feature type="transmembrane region" description="Helical" evidence="8">
    <location>
        <begin position="23"/>
        <end position="45"/>
    </location>
</feature>
<evidence type="ECO:0000256" key="2">
    <source>
        <dbReference type="ARBA" id="ARBA00008537"/>
    </source>
</evidence>
<evidence type="ECO:0000256" key="1">
    <source>
        <dbReference type="ARBA" id="ARBA00004651"/>
    </source>
</evidence>
<keyword evidence="11" id="KW-1185">Reference proteome</keyword>
<feature type="transmembrane region" description="Helical" evidence="8">
    <location>
        <begin position="312"/>
        <end position="333"/>
    </location>
</feature>
<reference evidence="10 11" key="1">
    <citation type="submission" date="2023-07" db="EMBL/GenBank/DDBJ databases">
        <title>Sorghum-associated microbial communities from plants grown in Nebraska, USA.</title>
        <authorList>
            <person name="Schachtman D."/>
        </authorList>
    </citation>
    <scope>NUCLEOTIDE SEQUENCE [LARGE SCALE GENOMIC DNA]</scope>
    <source>
        <strain evidence="10 11">584</strain>
    </source>
</reference>
<feature type="transmembrane region" description="Helical" evidence="8">
    <location>
        <begin position="369"/>
        <end position="391"/>
    </location>
</feature>
<sequence length="477" mass="49124">MVSIAPAAAATLDRIPAALWRQAAILVGGGFLSRLTTSIVNIGLAPMGEGFGVSLDTMQWVATGYLLALAASIPICSWAARRVGPTRLWFASLALFTLASVACALSATAGQLIAARVLLGLCGGLLVPVGQMLLGMAAGPRRMGRMMGTMGLVVVLAPAIGSTVGSALLAWHGWPWLFWINVPVGLAALLAGWLWLPRVGPGAAGPAGRLDLPGLVLMTLGLPLMTWGVVAIAQAGGFGAAAADGALLLGLTLIVGFALRARRMEAPLIRIRLLRERVFGSAGLILLCGGFTVYGAQIALPLYYLLVRHETVFMTGLLILPQDLGIALAMPLAGRLADRFGGGRLVVAGVILTVLGTVPLALLEIHTSYLWLSAVLAVRGFGMVLSGMPAMTAALASLPKERVPDGVPLLNILDRTGASIGAALAVALFGLFLPPGPAYPMGALIAFDATHGILALVAALPLLPALMLLRAERGARA</sequence>
<evidence type="ECO:0000256" key="3">
    <source>
        <dbReference type="ARBA" id="ARBA00022448"/>
    </source>
</evidence>
<dbReference type="RefSeq" id="WP_309795075.1">
    <property type="nucleotide sequence ID" value="NZ_JAVDPW010000005.1"/>
</dbReference>
<dbReference type="Gene3D" id="1.20.1250.20">
    <property type="entry name" value="MFS general substrate transporter like domains"/>
    <property type="match status" value="2"/>
</dbReference>
<evidence type="ECO:0000256" key="4">
    <source>
        <dbReference type="ARBA" id="ARBA00022475"/>
    </source>
</evidence>
<keyword evidence="6 8" id="KW-1133">Transmembrane helix</keyword>
<comment type="subcellular location">
    <subcellularLocation>
        <location evidence="1">Cell membrane</location>
        <topology evidence="1">Multi-pass membrane protein</topology>
    </subcellularLocation>
</comment>
<keyword evidence="5 8" id="KW-0812">Transmembrane</keyword>
<protein>
    <submittedName>
        <fullName evidence="10">EmrB/QacA subfamily drug resistance transporter</fullName>
    </submittedName>
</protein>
<feature type="transmembrane region" description="Helical" evidence="8">
    <location>
        <begin position="241"/>
        <end position="261"/>
    </location>
</feature>
<evidence type="ECO:0000256" key="7">
    <source>
        <dbReference type="ARBA" id="ARBA00023136"/>
    </source>
</evidence>
<accession>A0ABU1JPM3</accession>
<dbReference type="EMBL" id="JAVDPW010000005">
    <property type="protein sequence ID" value="MDR6290566.1"/>
    <property type="molecule type" value="Genomic_DNA"/>
</dbReference>